<reference evidence="6" key="2">
    <citation type="journal article" date="2013" name="Nat. Commun.">
        <title>Genome of the Chinese tree shrew.</title>
        <authorList>
            <person name="Fan Y."/>
            <person name="Huang Z.Y."/>
            <person name="Cao C.C."/>
            <person name="Chen C.S."/>
            <person name="Chen Y.X."/>
            <person name="Fan D.D."/>
            <person name="He J."/>
            <person name="Hou H.L."/>
            <person name="Hu L."/>
            <person name="Hu X.T."/>
            <person name="Jiang X.T."/>
            <person name="Lai R."/>
            <person name="Lang Y.S."/>
            <person name="Liang B."/>
            <person name="Liao S.G."/>
            <person name="Mu D."/>
            <person name="Ma Y.Y."/>
            <person name="Niu Y.Y."/>
            <person name="Sun X.Q."/>
            <person name="Xia J.Q."/>
            <person name="Xiao J."/>
            <person name="Xiong Z.Q."/>
            <person name="Xu L."/>
            <person name="Yang L."/>
            <person name="Zhang Y."/>
            <person name="Zhao W."/>
            <person name="Zhao X.D."/>
            <person name="Zheng Y.T."/>
            <person name="Zhou J.M."/>
            <person name="Zhu Y.B."/>
            <person name="Zhang G.J."/>
            <person name="Wang J."/>
            <person name="Yao Y.G."/>
        </authorList>
    </citation>
    <scope>NUCLEOTIDE SEQUENCE [LARGE SCALE GENOMIC DNA]</scope>
</reference>
<dbReference type="EC" id="2.8.2.-" evidence="3"/>
<dbReference type="InterPro" id="IPR000863">
    <property type="entry name" value="Sulfotransferase_dom"/>
</dbReference>
<comment type="similarity">
    <text evidence="1 3">Belongs to the sulfotransferase 1 family.</text>
</comment>
<dbReference type="GO" id="GO:0008146">
    <property type="term" value="F:sulfotransferase activity"/>
    <property type="evidence" value="ECO:0007669"/>
    <property type="project" value="InterPro"/>
</dbReference>
<dbReference type="SUPFAM" id="SSF52540">
    <property type="entry name" value="P-loop containing nucleoside triphosphate hydrolases"/>
    <property type="match status" value="1"/>
</dbReference>
<proteinExistence type="inferred from homology"/>
<dbReference type="Pfam" id="PF00685">
    <property type="entry name" value="Sulfotransfer_1"/>
    <property type="match status" value="1"/>
</dbReference>
<protein>
    <recommendedName>
        <fullName evidence="3">Sulfotransferase</fullName>
        <ecNumber evidence="3">2.8.2.-</ecNumber>
    </recommendedName>
</protein>
<evidence type="ECO:0000256" key="3">
    <source>
        <dbReference type="RuleBase" id="RU361155"/>
    </source>
</evidence>
<organism evidence="5 6">
    <name type="scientific">Tupaia chinensis</name>
    <name type="common">Chinese tree shrew</name>
    <name type="synonym">Tupaia belangeri chinensis</name>
    <dbReference type="NCBI Taxonomy" id="246437"/>
    <lineage>
        <taxon>Eukaryota</taxon>
        <taxon>Metazoa</taxon>
        <taxon>Chordata</taxon>
        <taxon>Craniata</taxon>
        <taxon>Vertebrata</taxon>
        <taxon>Euteleostomi</taxon>
        <taxon>Mammalia</taxon>
        <taxon>Eutheria</taxon>
        <taxon>Euarchontoglires</taxon>
        <taxon>Scandentia</taxon>
        <taxon>Tupaiidae</taxon>
        <taxon>Tupaia</taxon>
    </lineage>
</organism>
<dbReference type="InParanoid" id="L9LAQ2"/>
<evidence type="ECO:0000259" key="4">
    <source>
        <dbReference type="Pfam" id="PF00685"/>
    </source>
</evidence>
<sequence>MCRGEEQAEETRELEWSLLPRGEVSQVNGVLLQKQTCNIWDEVWNFQARPDDLLIASYPKAVCFLLLLACPDQMHMCLRFSDVGVLVRPRERLVGEKDSYPILYLLYEEMKKDPKREIRKVMEFLGKNLEEEVLDKIVYHTSFDVMKDNPMTNYKTEEVHLNHSLSPFMRKGDVVGVPFVLPGTRKIPPFIHGILNFRLCEVTTYSVS</sequence>
<dbReference type="PANTHER" id="PTHR11783">
    <property type="entry name" value="SULFOTRANSFERASE SULT"/>
    <property type="match status" value="1"/>
</dbReference>
<dbReference type="InterPro" id="IPR027417">
    <property type="entry name" value="P-loop_NTPase"/>
</dbReference>
<keyword evidence="6" id="KW-1185">Reference proteome</keyword>
<feature type="domain" description="Sulfotransferase" evidence="4">
    <location>
        <begin position="98"/>
        <end position="174"/>
    </location>
</feature>
<dbReference type="Gene3D" id="3.40.50.300">
    <property type="entry name" value="P-loop containing nucleotide triphosphate hydrolases"/>
    <property type="match status" value="2"/>
</dbReference>
<reference evidence="6" key="1">
    <citation type="submission" date="2012-07" db="EMBL/GenBank/DDBJ databases">
        <title>Genome of the Chinese tree shrew, a rising model animal genetically related to primates.</title>
        <authorList>
            <person name="Zhang G."/>
            <person name="Fan Y."/>
            <person name="Yao Y."/>
            <person name="Huang Z."/>
        </authorList>
    </citation>
    <scope>NUCLEOTIDE SEQUENCE [LARGE SCALE GENOMIC DNA]</scope>
</reference>
<accession>L9LAQ2</accession>
<name>L9LAQ2_TUPCH</name>
<dbReference type="eggNOG" id="KOG1584">
    <property type="taxonomic scope" value="Eukaryota"/>
</dbReference>
<evidence type="ECO:0000256" key="2">
    <source>
        <dbReference type="ARBA" id="ARBA00022679"/>
    </source>
</evidence>
<dbReference type="Proteomes" id="UP000011518">
    <property type="component" value="Unassembled WGS sequence"/>
</dbReference>
<gene>
    <name evidence="5" type="ORF">TREES_T100012853</name>
</gene>
<evidence type="ECO:0000256" key="1">
    <source>
        <dbReference type="ARBA" id="ARBA00005771"/>
    </source>
</evidence>
<evidence type="ECO:0000313" key="5">
    <source>
        <dbReference type="EMBL" id="ELW72170.1"/>
    </source>
</evidence>
<dbReference type="AlphaFoldDB" id="L9LAQ2"/>
<keyword evidence="2 3" id="KW-0808">Transferase</keyword>
<evidence type="ECO:0000313" key="6">
    <source>
        <dbReference type="Proteomes" id="UP000011518"/>
    </source>
</evidence>
<dbReference type="EMBL" id="KB320443">
    <property type="protein sequence ID" value="ELW72170.1"/>
    <property type="molecule type" value="Genomic_DNA"/>
</dbReference>